<keyword evidence="6" id="KW-0813">Transport</keyword>
<dbReference type="SUPFAM" id="SSF46458">
    <property type="entry name" value="Globin-like"/>
    <property type="match status" value="1"/>
</dbReference>
<comment type="similarity">
    <text evidence="1">In the C-terminal section; belongs to the flavoprotein pyridine nucleotide cytochrome reductase family.</text>
</comment>
<keyword evidence="4" id="KW-0479">Metal-binding</keyword>
<keyword evidence="3 6" id="KW-0561">Oxygen transport</keyword>
<dbReference type="InterPro" id="IPR009050">
    <property type="entry name" value="Globin-like_sf"/>
</dbReference>
<evidence type="ECO:0000256" key="2">
    <source>
        <dbReference type="ARBA" id="ARBA00022617"/>
    </source>
</evidence>
<evidence type="ECO:0000313" key="8">
    <source>
        <dbReference type="EMBL" id="KHD06557.1"/>
    </source>
</evidence>
<evidence type="ECO:0000259" key="7">
    <source>
        <dbReference type="PROSITE" id="PS01033"/>
    </source>
</evidence>
<evidence type="ECO:0000256" key="1">
    <source>
        <dbReference type="ARBA" id="ARBA00006401"/>
    </source>
</evidence>
<evidence type="ECO:0000256" key="3">
    <source>
        <dbReference type="ARBA" id="ARBA00022621"/>
    </source>
</evidence>
<dbReference type="GO" id="GO:0071949">
    <property type="term" value="F:FAD binding"/>
    <property type="evidence" value="ECO:0007669"/>
    <property type="project" value="TreeGrafter"/>
</dbReference>
<dbReference type="EMBL" id="JSZA02000005">
    <property type="protein sequence ID" value="KHD06557.1"/>
    <property type="molecule type" value="Genomic_DNA"/>
</dbReference>
<keyword evidence="9" id="KW-1185">Reference proteome</keyword>
<comment type="similarity">
    <text evidence="6">Belongs to the globin family.</text>
</comment>
<reference evidence="8 9" key="1">
    <citation type="journal article" date="2016" name="Front. Microbiol.">
        <title>Single-Cell (Meta-)Genomics of a Dimorphic Candidatus Thiomargarita nelsonii Reveals Genomic Plasticity.</title>
        <authorList>
            <person name="Flood B.E."/>
            <person name="Fliss P."/>
            <person name="Jones D.S."/>
            <person name="Dick G.J."/>
            <person name="Jain S."/>
            <person name="Kaster A.K."/>
            <person name="Winkel M."/>
            <person name="Mussmann M."/>
            <person name="Bailey J."/>
        </authorList>
    </citation>
    <scope>NUCLEOTIDE SEQUENCE [LARGE SCALE GENOMIC DNA]</scope>
    <source>
        <strain evidence="8">Hydrate Ridge</strain>
    </source>
</reference>
<dbReference type="Proteomes" id="UP000030428">
    <property type="component" value="Unassembled WGS sequence"/>
</dbReference>
<evidence type="ECO:0000256" key="5">
    <source>
        <dbReference type="ARBA" id="ARBA00023004"/>
    </source>
</evidence>
<dbReference type="GO" id="GO:0071500">
    <property type="term" value="P:cellular response to nitrosative stress"/>
    <property type="evidence" value="ECO:0007669"/>
    <property type="project" value="TreeGrafter"/>
</dbReference>
<sequence length="152" mass="17431">MEKEKKLYQSLLTEDKKKIIKDTAPILKEKGEAITTRMYEIMFNNYPDVKKLFANQPKNQNQVLARAIIGYAENIDKLSALSGAIEKIAVRHVKTNIKPIHYPWVIDSLLQAMSDVLGDGATDAVKKAWFAAYWFLANILMKREQELYQEVA</sequence>
<dbReference type="PROSITE" id="PS01033">
    <property type="entry name" value="GLOBIN"/>
    <property type="match status" value="1"/>
</dbReference>
<feature type="domain" description="Globin" evidence="7">
    <location>
        <begin position="11"/>
        <end position="145"/>
    </location>
</feature>
<dbReference type="Pfam" id="PF00042">
    <property type="entry name" value="Globin"/>
    <property type="match status" value="1"/>
</dbReference>
<protein>
    <recommendedName>
        <fullName evidence="7">Globin domain-containing protein</fullName>
    </recommendedName>
</protein>
<dbReference type="GO" id="GO:0008941">
    <property type="term" value="F:nitric oxide dioxygenase NAD(P)H activity"/>
    <property type="evidence" value="ECO:0007669"/>
    <property type="project" value="TreeGrafter"/>
</dbReference>
<dbReference type="InterPro" id="IPR000971">
    <property type="entry name" value="Globin"/>
</dbReference>
<comment type="caution">
    <text evidence="8">The sequence shown here is derived from an EMBL/GenBank/DDBJ whole genome shotgun (WGS) entry which is preliminary data.</text>
</comment>
<dbReference type="FunFam" id="1.10.490.10:FF:000003">
    <property type="entry name" value="Flavohemoprotein"/>
    <property type="match status" value="1"/>
</dbReference>
<dbReference type="AlphaFoldDB" id="A0A0A6P839"/>
<dbReference type="GO" id="GO:0005344">
    <property type="term" value="F:oxygen carrier activity"/>
    <property type="evidence" value="ECO:0007669"/>
    <property type="project" value="UniProtKB-KW"/>
</dbReference>
<proteinExistence type="inferred from homology"/>
<keyword evidence="2 6" id="KW-0349">Heme</keyword>
<evidence type="ECO:0000256" key="6">
    <source>
        <dbReference type="RuleBase" id="RU000356"/>
    </source>
</evidence>
<dbReference type="GO" id="GO:0046872">
    <property type="term" value="F:metal ion binding"/>
    <property type="evidence" value="ECO:0007669"/>
    <property type="project" value="UniProtKB-KW"/>
</dbReference>
<keyword evidence="5" id="KW-0408">Iron</keyword>
<dbReference type="InterPro" id="IPR012292">
    <property type="entry name" value="Globin/Proto"/>
</dbReference>
<dbReference type="Gene3D" id="1.10.490.10">
    <property type="entry name" value="Globins"/>
    <property type="match status" value="1"/>
</dbReference>
<dbReference type="PANTHER" id="PTHR43396">
    <property type="entry name" value="FLAVOHEMOPROTEIN"/>
    <property type="match status" value="1"/>
</dbReference>
<gene>
    <name evidence="8" type="ORF">PN36_02005</name>
</gene>
<organism evidence="8 9">
    <name type="scientific">Candidatus Thiomargarita nelsonii</name>
    <dbReference type="NCBI Taxonomy" id="1003181"/>
    <lineage>
        <taxon>Bacteria</taxon>
        <taxon>Pseudomonadati</taxon>
        <taxon>Pseudomonadota</taxon>
        <taxon>Gammaproteobacteria</taxon>
        <taxon>Thiotrichales</taxon>
        <taxon>Thiotrichaceae</taxon>
        <taxon>Thiomargarita</taxon>
    </lineage>
</organism>
<accession>A0A0A6P839</accession>
<name>A0A0A6P839_9GAMM</name>
<dbReference type="GO" id="GO:0019825">
    <property type="term" value="F:oxygen binding"/>
    <property type="evidence" value="ECO:0007669"/>
    <property type="project" value="InterPro"/>
</dbReference>
<dbReference type="GO" id="GO:0020037">
    <property type="term" value="F:heme binding"/>
    <property type="evidence" value="ECO:0007669"/>
    <property type="project" value="InterPro"/>
</dbReference>
<evidence type="ECO:0000256" key="4">
    <source>
        <dbReference type="ARBA" id="ARBA00022723"/>
    </source>
</evidence>
<dbReference type="PANTHER" id="PTHR43396:SF3">
    <property type="entry name" value="FLAVOHEMOPROTEIN"/>
    <property type="match status" value="1"/>
</dbReference>
<dbReference type="GO" id="GO:0046210">
    <property type="term" value="P:nitric oxide catabolic process"/>
    <property type="evidence" value="ECO:0007669"/>
    <property type="project" value="TreeGrafter"/>
</dbReference>
<dbReference type="CDD" id="cd08922">
    <property type="entry name" value="FHb-globin"/>
    <property type="match status" value="1"/>
</dbReference>
<evidence type="ECO:0000313" key="9">
    <source>
        <dbReference type="Proteomes" id="UP000030428"/>
    </source>
</evidence>